<name>A0A3R9RWN7_ACIBA</name>
<dbReference type="Proteomes" id="UP000280073">
    <property type="component" value="Unassembled WGS sequence"/>
</dbReference>
<accession>A0A3R9RWN7</accession>
<proteinExistence type="predicted"/>
<comment type="caution">
    <text evidence="1">The sequence shown here is derived from an EMBL/GenBank/DDBJ whole genome shotgun (WGS) entry which is preliminary data.</text>
</comment>
<gene>
    <name evidence="1" type="ORF">EA686_24610</name>
</gene>
<reference evidence="1 2" key="1">
    <citation type="submission" date="2018-10" db="EMBL/GenBank/DDBJ databases">
        <title>GWAS and RNA-Seq identify cryptic mechanisms of antimicrobial resistance in Acinetobacter baumannii.</title>
        <authorList>
            <person name="Sahl J.W."/>
        </authorList>
    </citation>
    <scope>NUCLEOTIDE SEQUENCE [LARGE SCALE GENOMIC DNA]</scope>
    <source>
        <strain evidence="1 2">TG28175</strain>
    </source>
</reference>
<evidence type="ECO:0000313" key="2">
    <source>
        <dbReference type="Proteomes" id="UP000280073"/>
    </source>
</evidence>
<dbReference type="AlphaFoldDB" id="A0A3R9RWN7"/>
<protein>
    <submittedName>
        <fullName evidence="1">Aldo/keto reductase</fullName>
    </submittedName>
</protein>
<dbReference type="EMBL" id="RFDI01001910">
    <property type="protein sequence ID" value="RSR32568.1"/>
    <property type="molecule type" value="Genomic_DNA"/>
</dbReference>
<evidence type="ECO:0000313" key="1">
    <source>
        <dbReference type="EMBL" id="RSR32568.1"/>
    </source>
</evidence>
<sequence length="44" mass="4853">IPGSSKPGRMAEDLAALDAVIPAEFWEEMRRQGLVSEFAPLPIR</sequence>
<organism evidence="1 2">
    <name type="scientific">Acinetobacter baumannii</name>
    <dbReference type="NCBI Taxonomy" id="470"/>
    <lineage>
        <taxon>Bacteria</taxon>
        <taxon>Pseudomonadati</taxon>
        <taxon>Pseudomonadota</taxon>
        <taxon>Gammaproteobacteria</taxon>
        <taxon>Moraxellales</taxon>
        <taxon>Moraxellaceae</taxon>
        <taxon>Acinetobacter</taxon>
        <taxon>Acinetobacter calcoaceticus/baumannii complex</taxon>
    </lineage>
</organism>
<feature type="non-terminal residue" evidence="1">
    <location>
        <position position="1"/>
    </location>
</feature>